<accession>A0A9D2D680</accession>
<protein>
    <recommendedName>
        <fullName evidence="5">Glycoside hydrolase family 38 central domain-containing protein</fullName>
    </recommendedName>
</protein>
<dbReference type="AlphaFoldDB" id="A0A9D2D680"/>
<dbReference type="CDD" id="cd10789">
    <property type="entry name" value="GH38N_AMII_ER_cytosolic"/>
    <property type="match status" value="1"/>
</dbReference>
<dbReference type="PANTHER" id="PTHR46017">
    <property type="entry name" value="ALPHA-MANNOSIDASE 2C1"/>
    <property type="match status" value="1"/>
</dbReference>
<proteinExistence type="inferred from homology"/>
<evidence type="ECO:0000313" key="6">
    <source>
        <dbReference type="EMBL" id="HIZ09180.1"/>
    </source>
</evidence>
<dbReference type="Pfam" id="PF01074">
    <property type="entry name" value="Glyco_hydro_38N"/>
    <property type="match status" value="1"/>
</dbReference>
<dbReference type="InterPro" id="IPR000602">
    <property type="entry name" value="Glyco_hydro_38_N"/>
</dbReference>
<dbReference type="Gene3D" id="3.20.110.10">
    <property type="entry name" value="Glycoside hydrolase 38, N terminal domain"/>
    <property type="match status" value="1"/>
</dbReference>
<feature type="domain" description="Glycoside hydrolase family 38 central" evidence="5">
    <location>
        <begin position="507"/>
        <end position="582"/>
    </location>
</feature>
<evidence type="ECO:0000256" key="1">
    <source>
        <dbReference type="ARBA" id="ARBA00009792"/>
    </source>
</evidence>
<dbReference type="Pfam" id="PF17677">
    <property type="entry name" value="Glyco_hydro38C2"/>
    <property type="match status" value="1"/>
</dbReference>
<evidence type="ECO:0000256" key="2">
    <source>
        <dbReference type="ARBA" id="ARBA00022723"/>
    </source>
</evidence>
<dbReference type="SUPFAM" id="SSF88713">
    <property type="entry name" value="Glycoside hydrolase/deacetylase"/>
    <property type="match status" value="1"/>
</dbReference>
<keyword evidence="4" id="KW-0326">Glycosidase</keyword>
<dbReference type="InterPro" id="IPR037094">
    <property type="entry name" value="Glyco_hydro_38_cen_sf"/>
</dbReference>
<comment type="similarity">
    <text evidence="1">Belongs to the glycosyl hydrolase 38 family.</text>
</comment>
<dbReference type="InterPro" id="IPR027291">
    <property type="entry name" value="Glyco_hydro_38_N_sf"/>
</dbReference>
<comment type="caution">
    <text evidence="6">The sequence shown here is derived from an EMBL/GenBank/DDBJ whole genome shotgun (WGS) entry which is preliminary data.</text>
</comment>
<dbReference type="InterPro" id="IPR011682">
    <property type="entry name" value="Glyco_hydro_38_C"/>
</dbReference>
<dbReference type="Gene3D" id="2.60.40.2220">
    <property type="match status" value="1"/>
</dbReference>
<dbReference type="InterPro" id="IPR041147">
    <property type="entry name" value="GH38_C"/>
</dbReference>
<reference evidence="6" key="2">
    <citation type="submission" date="2021-04" db="EMBL/GenBank/DDBJ databases">
        <authorList>
            <person name="Gilroy R."/>
        </authorList>
    </citation>
    <scope>NUCLEOTIDE SEQUENCE</scope>
    <source>
        <strain evidence="6">CHK192-19661</strain>
    </source>
</reference>
<keyword evidence="2" id="KW-0479">Metal-binding</keyword>
<dbReference type="Gene3D" id="2.70.98.30">
    <property type="entry name" value="Golgi alpha-mannosidase II, domain 4"/>
    <property type="match status" value="1"/>
</dbReference>
<dbReference type="GO" id="GO:0030246">
    <property type="term" value="F:carbohydrate binding"/>
    <property type="evidence" value="ECO:0007669"/>
    <property type="project" value="InterPro"/>
</dbReference>
<dbReference type="SUPFAM" id="SSF74650">
    <property type="entry name" value="Galactose mutarotase-like"/>
    <property type="match status" value="1"/>
</dbReference>
<dbReference type="GO" id="GO:0046872">
    <property type="term" value="F:metal ion binding"/>
    <property type="evidence" value="ECO:0007669"/>
    <property type="project" value="UniProtKB-KW"/>
</dbReference>
<dbReference type="InterPro" id="IPR015341">
    <property type="entry name" value="Glyco_hydro_38_cen"/>
</dbReference>
<dbReference type="InterPro" id="IPR011013">
    <property type="entry name" value="Gal_mutarotase_sf_dom"/>
</dbReference>
<evidence type="ECO:0000313" key="7">
    <source>
        <dbReference type="Proteomes" id="UP000824025"/>
    </source>
</evidence>
<dbReference type="PANTHER" id="PTHR46017:SF1">
    <property type="entry name" value="ALPHA-MANNOSIDASE 2C1"/>
    <property type="match status" value="1"/>
</dbReference>
<dbReference type="SUPFAM" id="SSF88688">
    <property type="entry name" value="Families 57/38 glycoside transferase middle domain"/>
    <property type="match status" value="1"/>
</dbReference>
<dbReference type="InterPro" id="IPR011330">
    <property type="entry name" value="Glyco_hydro/deAcase_b/a-brl"/>
</dbReference>
<dbReference type="Pfam" id="PF09261">
    <property type="entry name" value="Alpha-mann_mid"/>
    <property type="match status" value="1"/>
</dbReference>
<dbReference type="FunFam" id="3.20.110.10:FF:000002">
    <property type="entry name" value="alpha-mannosidase 2C1 isoform X1"/>
    <property type="match status" value="1"/>
</dbReference>
<dbReference type="SMART" id="SM00872">
    <property type="entry name" value="Alpha-mann_mid"/>
    <property type="match status" value="1"/>
</dbReference>
<dbReference type="FunFam" id="1.20.1270.50:FF:000004">
    <property type="entry name" value="alpha-mannosidase 2C1 isoform X1"/>
    <property type="match status" value="1"/>
</dbReference>
<sequence>MMLPMRYRLMTEKIRRTSEEMARTLYERVAPLRAEFARTEEPVPFAEREKLQYAPLAEGDVWSRTLFDCAWFRFTGEAPAGIPEEELYLGIDVDGEGCLFGEDGTPVRGLTNVSTLTEHMLPFQGKRYVPFREGTFRTRPVDVWVDAGSNDMFGTFKGGRLCMAGIYRCDEKRRELLYDYAFLFSLAEGLDGRDPEKMGILYALEEVAVNFSADMPRQKTERLLRVLKPHLLRRGPSRPSLTFFAVGHSHLDLAWLWPLRETRRKAGRTFSTALANLKLYPEYVYGASQPQQFEWVKEDYPALYEKIGAAVAGGRFEVQGGMWVEADTNVTGGESLIRQFYYGKKFWKEEFGKEVSTLWLPDVFGFSGALPQIIRGCGCENFLTIKLSWNMVNAFPYHSFRWKGIDGSEVLVHMPPEGTYNSSAAPDKIIEAGGNYAERGISANAMLLYGVGDGGAGPGREFLEFVRREKDISGMPRVKSATSAEFFAALAKEREKLPEYRGEMYLERHQGTYTSQAENKRCNRLAENRLAELEFACALKGDSGVYERGLDDIWKEVLLYQFHDVLPGSSIRRVYEETGARYRAILARIGEETARVLGGGEKKCALNATSFSRGEYLKCGDAWYRAEAKPWSLTALVPAKGKGSCRARGLRIENGLILAEFSETGELTRLFDKENGREAMCGGNTFRLYDDSFDAWDTYVGYPGSDAQTLRGRRVGYVNEGFCAGIVFEYAFGGSLLRQTVTLREGDRALYFGNHISWQETKKMLRVDFRPNVVAEEATFDIQFGSLKRSMKENDSHEWAQYEVCAHKWADISGRGYGVALLNDCKYGYRAKNGVLSMNVLRSQMYPCTDQDKGEHDFAYALLPHAGDAYAGGVAKAAYALNRPLRVVGGEETPSLVATDCEHAVVETVKPAYDGKGIVVRVYNDLPEEIRARVACGGRQCRAADMLENAGEALPDAPLNFRPFEIKTLRFL</sequence>
<evidence type="ECO:0000259" key="5">
    <source>
        <dbReference type="SMART" id="SM00872"/>
    </source>
</evidence>
<organism evidence="6 7">
    <name type="scientific">Candidatus Borkfalkia avicola</name>
    <dbReference type="NCBI Taxonomy" id="2838503"/>
    <lineage>
        <taxon>Bacteria</taxon>
        <taxon>Bacillati</taxon>
        <taxon>Bacillota</taxon>
        <taxon>Clostridia</taxon>
        <taxon>Christensenellales</taxon>
        <taxon>Christensenellaceae</taxon>
        <taxon>Candidatus Borkfalkia</taxon>
    </lineage>
</organism>
<dbReference type="GO" id="GO:0006013">
    <property type="term" value="P:mannose metabolic process"/>
    <property type="evidence" value="ECO:0007669"/>
    <property type="project" value="InterPro"/>
</dbReference>
<evidence type="ECO:0000256" key="3">
    <source>
        <dbReference type="ARBA" id="ARBA00022801"/>
    </source>
</evidence>
<evidence type="ECO:0000256" key="4">
    <source>
        <dbReference type="ARBA" id="ARBA00023295"/>
    </source>
</evidence>
<dbReference type="Pfam" id="PF07748">
    <property type="entry name" value="Glyco_hydro_38C"/>
    <property type="match status" value="1"/>
</dbReference>
<dbReference type="InterPro" id="IPR028995">
    <property type="entry name" value="Glyco_hydro_57/38_cen_sf"/>
</dbReference>
<name>A0A9D2D680_9FIRM</name>
<dbReference type="Gene3D" id="1.20.1270.50">
    <property type="entry name" value="Glycoside hydrolase family 38, central domain"/>
    <property type="match status" value="1"/>
</dbReference>
<dbReference type="EMBL" id="DXCF01000005">
    <property type="protein sequence ID" value="HIZ09180.1"/>
    <property type="molecule type" value="Genomic_DNA"/>
</dbReference>
<dbReference type="InterPro" id="IPR054723">
    <property type="entry name" value="Ams1-like_N"/>
</dbReference>
<keyword evidence="3" id="KW-0378">Hydrolase</keyword>
<dbReference type="GO" id="GO:0009313">
    <property type="term" value="P:oligosaccharide catabolic process"/>
    <property type="evidence" value="ECO:0007669"/>
    <property type="project" value="TreeGrafter"/>
</dbReference>
<reference evidence="6" key="1">
    <citation type="journal article" date="2021" name="PeerJ">
        <title>Extensive microbial diversity within the chicken gut microbiome revealed by metagenomics and culture.</title>
        <authorList>
            <person name="Gilroy R."/>
            <person name="Ravi A."/>
            <person name="Getino M."/>
            <person name="Pursley I."/>
            <person name="Horton D.L."/>
            <person name="Alikhan N.F."/>
            <person name="Baker D."/>
            <person name="Gharbi K."/>
            <person name="Hall N."/>
            <person name="Watson M."/>
            <person name="Adriaenssens E.M."/>
            <person name="Foster-Nyarko E."/>
            <person name="Jarju S."/>
            <person name="Secka A."/>
            <person name="Antonio M."/>
            <person name="Oren A."/>
            <person name="Chaudhuri R.R."/>
            <person name="La Ragione R."/>
            <person name="Hildebrand F."/>
            <person name="Pallen M.J."/>
        </authorList>
    </citation>
    <scope>NUCLEOTIDE SEQUENCE</scope>
    <source>
        <strain evidence="6">CHK192-19661</strain>
    </source>
</reference>
<dbReference type="Pfam" id="PF22907">
    <property type="entry name" value="Ams1-like_1st"/>
    <property type="match status" value="1"/>
</dbReference>
<gene>
    <name evidence="6" type="ORF">H9726_01705</name>
</gene>
<dbReference type="GO" id="GO:0004559">
    <property type="term" value="F:alpha-mannosidase activity"/>
    <property type="evidence" value="ECO:0007669"/>
    <property type="project" value="InterPro"/>
</dbReference>
<dbReference type="Proteomes" id="UP000824025">
    <property type="component" value="Unassembled WGS sequence"/>
</dbReference>